<reference evidence="4 5" key="1">
    <citation type="submission" date="2019-02" db="EMBL/GenBank/DDBJ databases">
        <title>Deep-cultivation of Planctomycetes and their phenomic and genomic characterization uncovers novel biology.</title>
        <authorList>
            <person name="Wiegand S."/>
            <person name="Jogler M."/>
            <person name="Boedeker C."/>
            <person name="Pinto D."/>
            <person name="Vollmers J."/>
            <person name="Rivas-Marin E."/>
            <person name="Kohn T."/>
            <person name="Peeters S.H."/>
            <person name="Heuer A."/>
            <person name="Rast P."/>
            <person name="Oberbeckmann S."/>
            <person name="Bunk B."/>
            <person name="Jeske O."/>
            <person name="Meyerdierks A."/>
            <person name="Storesund J.E."/>
            <person name="Kallscheuer N."/>
            <person name="Luecker S."/>
            <person name="Lage O.M."/>
            <person name="Pohl T."/>
            <person name="Merkel B.J."/>
            <person name="Hornburger P."/>
            <person name="Mueller R.-W."/>
            <person name="Bruemmer F."/>
            <person name="Labrenz M."/>
            <person name="Spormann A.M."/>
            <person name="Op Den Camp H."/>
            <person name="Overmann J."/>
            <person name="Amann R."/>
            <person name="Jetten M.S.M."/>
            <person name="Mascher T."/>
            <person name="Medema M.H."/>
            <person name="Devos D.P."/>
            <person name="Kaster A.-K."/>
            <person name="Ovreas L."/>
            <person name="Rohde M."/>
            <person name="Galperin M.Y."/>
            <person name="Jogler C."/>
        </authorList>
    </citation>
    <scope>NUCLEOTIDE SEQUENCE [LARGE SCALE GENOMIC DNA]</scope>
    <source>
        <strain evidence="4 5">Enr8</strain>
    </source>
</reference>
<feature type="region of interest" description="Disordered" evidence="1">
    <location>
        <begin position="31"/>
        <end position="52"/>
    </location>
</feature>
<dbReference type="AlphaFoldDB" id="A0A5C5VL00"/>
<keyword evidence="2" id="KW-0732">Signal</keyword>
<dbReference type="OrthoDB" id="249490at2"/>
<evidence type="ECO:0000256" key="1">
    <source>
        <dbReference type="SAM" id="MobiDB-lite"/>
    </source>
</evidence>
<protein>
    <recommendedName>
        <fullName evidence="3">DUF6268 domain-containing protein</fullName>
    </recommendedName>
</protein>
<accession>A0A5C5VL00</accession>
<organism evidence="4 5">
    <name type="scientific">Blastopirellula retiformator</name>
    <dbReference type="NCBI Taxonomy" id="2527970"/>
    <lineage>
        <taxon>Bacteria</taxon>
        <taxon>Pseudomonadati</taxon>
        <taxon>Planctomycetota</taxon>
        <taxon>Planctomycetia</taxon>
        <taxon>Pirellulales</taxon>
        <taxon>Pirellulaceae</taxon>
        <taxon>Blastopirellula</taxon>
    </lineage>
</organism>
<sequence precursor="true">MHWSSLRFWLAIVPLCLGAETTLAQYADWSGDSRSATESNNPYEPIQPLPPTDVFPQKSPLYEPLDPTSAVRQANAVIPPELDEMPYDVQMEGGLTLNEDEIFRTRPVLATSKPGVLQSVTTDSTWIAGSGDNIGMTDVLGTITLGFPAPTIESPVIVTPGFGMHFLVGPASIDAPPTLYDAFVTTRYLRPVNERWGLILSGTAGYYSDFKQQNSDAFRPSAMAIATYNWNKQWQLLGGVVWLNRDDFDVLPILGLVWTGENRKLELTFPRPRYSQLWDYGPGYEDWWYITGELGGGTWSVQRADGSNDLLTISDYRAIVGFERRRDGGGKSFIEFGYVFGRKFEYKNEPFTLDMNDTVMIRSGWWF</sequence>
<name>A0A5C5VL00_9BACT</name>
<dbReference type="RefSeq" id="WP_146428750.1">
    <property type="nucleotide sequence ID" value="NZ_SJPF01000001.1"/>
</dbReference>
<feature type="domain" description="DUF6268" evidence="3">
    <location>
        <begin position="176"/>
        <end position="267"/>
    </location>
</feature>
<gene>
    <name evidence="4" type="ORF">Enr8_01970</name>
</gene>
<feature type="signal peptide" evidence="2">
    <location>
        <begin position="1"/>
        <end position="26"/>
    </location>
</feature>
<dbReference type="Pfam" id="PF19783">
    <property type="entry name" value="DUF6268"/>
    <property type="match status" value="1"/>
</dbReference>
<evidence type="ECO:0000256" key="2">
    <source>
        <dbReference type="SAM" id="SignalP"/>
    </source>
</evidence>
<dbReference type="EMBL" id="SJPF01000001">
    <property type="protein sequence ID" value="TWT38505.1"/>
    <property type="molecule type" value="Genomic_DNA"/>
</dbReference>
<evidence type="ECO:0000313" key="5">
    <source>
        <dbReference type="Proteomes" id="UP000318878"/>
    </source>
</evidence>
<comment type="caution">
    <text evidence="4">The sequence shown here is derived from an EMBL/GenBank/DDBJ whole genome shotgun (WGS) entry which is preliminary data.</text>
</comment>
<evidence type="ECO:0000259" key="3">
    <source>
        <dbReference type="Pfam" id="PF19783"/>
    </source>
</evidence>
<dbReference type="InterPro" id="IPR046235">
    <property type="entry name" value="DUF6268"/>
</dbReference>
<evidence type="ECO:0000313" key="4">
    <source>
        <dbReference type="EMBL" id="TWT38505.1"/>
    </source>
</evidence>
<feature type="compositionally biased region" description="Polar residues" evidence="1">
    <location>
        <begin position="32"/>
        <end position="42"/>
    </location>
</feature>
<keyword evidence="5" id="KW-1185">Reference proteome</keyword>
<proteinExistence type="predicted"/>
<feature type="chain" id="PRO_5022862046" description="DUF6268 domain-containing protein" evidence="2">
    <location>
        <begin position="27"/>
        <end position="367"/>
    </location>
</feature>
<dbReference type="Proteomes" id="UP000318878">
    <property type="component" value="Unassembled WGS sequence"/>
</dbReference>